<feature type="binding site" evidence="10">
    <location>
        <position position="291"/>
    </location>
    <ligand>
        <name>NAD(+)</name>
        <dbReference type="ChEBI" id="CHEBI:57540"/>
    </ligand>
</feature>
<dbReference type="GO" id="GO:0051287">
    <property type="term" value="F:NAD binding"/>
    <property type="evidence" value="ECO:0007669"/>
    <property type="project" value="InterPro"/>
</dbReference>
<evidence type="ECO:0000256" key="5">
    <source>
        <dbReference type="ARBA" id="ARBA00023027"/>
    </source>
</evidence>
<feature type="binding site" evidence="9">
    <location>
        <position position="232"/>
    </location>
    <ligand>
        <name>substrate</name>
    </ligand>
</feature>
<feature type="binding site" evidence="9">
    <location>
        <position position="285"/>
    </location>
    <ligand>
        <name>substrate</name>
    </ligand>
</feature>
<feature type="binding site" evidence="10">
    <location>
        <position position="56"/>
    </location>
    <ligand>
        <name>NAD(+)</name>
        <dbReference type="ChEBI" id="CHEBI:57540"/>
    </ligand>
</feature>
<dbReference type="SUPFAM" id="SSF52413">
    <property type="entry name" value="UDP-glucose/GDP-mannose dehydrogenase C-terminal domain"/>
    <property type="match status" value="1"/>
</dbReference>
<keyword evidence="4 7" id="KW-0560">Oxidoreductase</keyword>
<dbReference type="Pfam" id="PF00984">
    <property type="entry name" value="UDPG_MGDP_dh"/>
    <property type="match status" value="1"/>
</dbReference>
<evidence type="ECO:0000256" key="1">
    <source>
        <dbReference type="ARBA" id="ARBA00004701"/>
    </source>
</evidence>
<name>A0A652YVJ7_NOCGL</name>
<feature type="binding site" evidence="10">
    <location>
        <position position="143"/>
    </location>
    <ligand>
        <name>NAD(+)</name>
        <dbReference type="ChEBI" id="CHEBI:57540"/>
    </ligand>
</feature>
<dbReference type="GO" id="GO:0003979">
    <property type="term" value="F:UDP-glucose 6-dehydrogenase activity"/>
    <property type="evidence" value="ECO:0007669"/>
    <property type="project" value="UniProtKB-EC"/>
</dbReference>
<evidence type="ECO:0000313" key="12">
    <source>
        <dbReference type="EMBL" id="TYQ07706.1"/>
    </source>
</evidence>
<dbReference type="Pfam" id="PF03720">
    <property type="entry name" value="UDPG_MGDP_dh_C"/>
    <property type="match status" value="1"/>
</dbReference>
<dbReference type="InterPro" id="IPR028357">
    <property type="entry name" value="UDPglc_DH_bac"/>
</dbReference>
<dbReference type="Gene3D" id="3.40.50.720">
    <property type="entry name" value="NAD(P)-binding Rossmann-like Domain"/>
    <property type="match status" value="2"/>
</dbReference>
<evidence type="ECO:0000256" key="4">
    <source>
        <dbReference type="ARBA" id="ARBA00023002"/>
    </source>
</evidence>
<feature type="binding site" evidence="10">
    <location>
        <position position="358"/>
    </location>
    <ligand>
        <name>NAD(+)</name>
        <dbReference type="ChEBI" id="CHEBI:57540"/>
    </ligand>
</feature>
<dbReference type="EC" id="1.1.1.22" evidence="3 7"/>
<gene>
    <name evidence="12" type="ORF">FNL38_10171</name>
</gene>
<feature type="domain" description="UDP-glucose/GDP-mannose dehydrogenase C-terminal" evidence="11">
    <location>
        <begin position="344"/>
        <end position="445"/>
    </location>
</feature>
<evidence type="ECO:0000256" key="7">
    <source>
        <dbReference type="PIRNR" id="PIRNR000124"/>
    </source>
</evidence>
<protein>
    <recommendedName>
        <fullName evidence="3 7">UDP-glucose 6-dehydrogenase</fullName>
        <ecNumber evidence="3 7">1.1.1.22</ecNumber>
    </recommendedName>
</protein>
<keyword evidence="5 7" id="KW-0520">NAD</keyword>
<reference evidence="12" key="1">
    <citation type="submission" date="2019-07" db="EMBL/GenBank/DDBJ databases">
        <title>Genomic Encyclopedia of Type Strains, Phase IV (KMG-IV): sequencing the most valuable type-strain genomes for metagenomic binning, comparative biology and taxonomic classification.</title>
        <authorList>
            <person name="Goeker M."/>
        </authorList>
    </citation>
    <scope>NUCLEOTIDE SEQUENCE</scope>
    <source>
        <strain evidence="12">DSM 44596</strain>
    </source>
</reference>
<dbReference type="PIRSF" id="PIRSF000124">
    <property type="entry name" value="UDPglc_GDPman_dh"/>
    <property type="match status" value="1"/>
</dbReference>
<dbReference type="EMBL" id="VNIQ01000001">
    <property type="protein sequence ID" value="TYQ07706.1"/>
    <property type="molecule type" value="Genomic_DNA"/>
</dbReference>
<dbReference type="PIRSF" id="PIRSF500134">
    <property type="entry name" value="UDPglc_DH_bac"/>
    <property type="match status" value="1"/>
</dbReference>
<dbReference type="Gene3D" id="1.20.5.100">
    <property type="entry name" value="Cytochrome c1, transmembrane anchor, C-terminal"/>
    <property type="match status" value="1"/>
</dbReference>
<dbReference type="InterPro" id="IPR036220">
    <property type="entry name" value="UDP-Glc/GDP-Man_DH_C_sf"/>
</dbReference>
<dbReference type="NCBIfam" id="TIGR03026">
    <property type="entry name" value="NDP-sugDHase"/>
    <property type="match status" value="1"/>
</dbReference>
<feature type="binding site" evidence="9">
    <location>
        <begin position="277"/>
        <end position="281"/>
    </location>
    <ligand>
        <name>substrate</name>
    </ligand>
</feature>
<feature type="binding site" evidence="9">
    <location>
        <begin position="174"/>
        <end position="177"/>
    </location>
    <ligand>
        <name>substrate</name>
    </ligand>
</feature>
<dbReference type="GO" id="GO:0000271">
    <property type="term" value="P:polysaccharide biosynthetic process"/>
    <property type="evidence" value="ECO:0007669"/>
    <property type="project" value="InterPro"/>
</dbReference>
<evidence type="ECO:0000256" key="9">
    <source>
        <dbReference type="PIRSR" id="PIRSR500134-2"/>
    </source>
</evidence>
<sequence length="460" mass="49006">MFAHRLRGVPAASVAGIYELLMRLTVFGTGYLGLTHAVCMAELGHEVLGVDIDAAKVEMLCAGHVPFFEPELAQLLTRNLESGRLGFTTSYAEASEFADFHFLCVGTPQKRGEKAADISHVDAVIDTLAPLLERPAVIVGKSTVPVGTAARLGARVRAAAPAGDGVEVAWNPEFLREGKAVADTLRPDRLVVGVDRDRPGTAESALRDVYASMLDARIPFLVTDLATSELVKGSANAFLATKISFINAIAEICEATGADVTVLADALGHDERIGRSFLNAGLGFGGGCLPKDIRSFAARAGELGVDQALSFLREVDSINMRRRTKVLEMVTQACGGSLLGMNVAVLGAAFKPESDDVRDSPALNVAGMMQLHGANVTVYDPKAIENSRTIFPTLNYATSTSEACKRADVVLVATEWSEVAELQPSQLDSVVHGRVIVDGRNCLDPSLWRSAGWIYRGVGR</sequence>
<dbReference type="InterPro" id="IPR014026">
    <property type="entry name" value="UDP-Glc/GDP-Man_DH_dimer"/>
</dbReference>
<dbReference type="InterPro" id="IPR008927">
    <property type="entry name" value="6-PGluconate_DH-like_C_sf"/>
</dbReference>
<dbReference type="SUPFAM" id="SSF51735">
    <property type="entry name" value="NAD(P)-binding Rossmann-fold domains"/>
    <property type="match status" value="1"/>
</dbReference>
<dbReference type="PANTHER" id="PTHR43750:SF3">
    <property type="entry name" value="UDP-GLUCOSE 6-DEHYDROGENASE TUAD"/>
    <property type="match status" value="1"/>
</dbReference>
<comment type="pathway">
    <text evidence="1">Nucleotide-sugar biosynthesis; UDP-alpha-D-glucuronate biosynthesis; UDP-alpha-D-glucuronate from UDP-alpha-D-glucose: step 1/1.</text>
</comment>
<feature type="binding site" evidence="10">
    <location>
        <position position="51"/>
    </location>
    <ligand>
        <name>NAD(+)</name>
        <dbReference type="ChEBI" id="CHEBI:57540"/>
    </ligand>
</feature>
<dbReference type="Pfam" id="PF03721">
    <property type="entry name" value="UDPG_MGDP_dh_N"/>
    <property type="match status" value="1"/>
</dbReference>
<comment type="caution">
    <text evidence="12">The sequence shown here is derived from an EMBL/GenBank/DDBJ whole genome shotgun (WGS) entry which is preliminary data.</text>
</comment>
<comment type="similarity">
    <text evidence="2 7">Belongs to the UDP-glucose/GDP-mannose dehydrogenase family.</text>
</comment>
<evidence type="ECO:0000256" key="10">
    <source>
        <dbReference type="PIRSR" id="PIRSR500134-3"/>
    </source>
</evidence>
<dbReference type="InterPro" id="IPR014027">
    <property type="entry name" value="UDP-Glc/GDP-Man_DH_C"/>
</dbReference>
<dbReference type="InterPro" id="IPR001732">
    <property type="entry name" value="UDP-Glc/GDP-Man_DH_N"/>
</dbReference>
<evidence type="ECO:0000256" key="6">
    <source>
        <dbReference type="ARBA" id="ARBA00047473"/>
    </source>
</evidence>
<dbReference type="SMART" id="SM00984">
    <property type="entry name" value="UDPG_MGDP_dh_C"/>
    <property type="match status" value="1"/>
</dbReference>
<dbReference type="SUPFAM" id="SSF48179">
    <property type="entry name" value="6-phosphogluconate dehydrogenase C-terminal domain-like"/>
    <property type="match status" value="1"/>
</dbReference>
<feature type="binding site" evidence="10">
    <location>
        <position position="177"/>
    </location>
    <ligand>
        <name>NAD(+)</name>
        <dbReference type="ChEBI" id="CHEBI:57540"/>
    </ligand>
</feature>
<accession>A0A652YVJ7</accession>
<evidence type="ECO:0000256" key="3">
    <source>
        <dbReference type="ARBA" id="ARBA00012954"/>
    </source>
</evidence>
<evidence type="ECO:0000256" key="8">
    <source>
        <dbReference type="PIRSR" id="PIRSR500134-1"/>
    </source>
</evidence>
<comment type="catalytic activity">
    <reaction evidence="6 7">
        <text>UDP-alpha-D-glucose + 2 NAD(+) + H2O = UDP-alpha-D-glucuronate + 2 NADH + 3 H(+)</text>
        <dbReference type="Rhea" id="RHEA:23596"/>
        <dbReference type="ChEBI" id="CHEBI:15377"/>
        <dbReference type="ChEBI" id="CHEBI:15378"/>
        <dbReference type="ChEBI" id="CHEBI:57540"/>
        <dbReference type="ChEBI" id="CHEBI:57945"/>
        <dbReference type="ChEBI" id="CHEBI:58052"/>
        <dbReference type="ChEBI" id="CHEBI:58885"/>
        <dbReference type="EC" id="1.1.1.22"/>
    </reaction>
</comment>
<dbReference type="GO" id="GO:0006065">
    <property type="term" value="P:UDP-glucuronate biosynthetic process"/>
    <property type="evidence" value="ECO:0007669"/>
    <property type="project" value="UniProtKB-UniPathway"/>
</dbReference>
<dbReference type="InterPro" id="IPR017476">
    <property type="entry name" value="UDP-Glc/GDP-Man"/>
</dbReference>
<evidence type="ECO:0000259" key="11">
    <source>
        <dbReference type="SMART" id="SM00984"/>
    </source>
</evidence>
<dbReference type="PANTHER" id="PTHR43750">
    <property type="entry name" value="UDP-GLUCOSE 6-DEHYDROGENASE TUAD"/>
    <property type="match status" value="1"/>
</dbReference>
<dbReference type="InterPro" id="IPR036291">
    <property type="entry name" value="NAD(P)-bd_dom_sf"/>
</dbReference>
<organism evidence="12">
    <name type="scientific">Nocardia globerula</name>
    <dbReference type="NCBI Taxonomy" id="1818"/>
    <lineage>
        <taxon>Bacteria</taxon>
        <taxon>Bacillati</taxon>
        <taxon>Actinomycetota</taxon>
        <taxon>Actinomycetes</taxon>
        <taxon>Mycobacteriales</taxon>
        <taxon>Nocardiaceae</taxon>
        <taxon>Nocardia</taxon>
    </lineage>
</organism>
<feature type="binding site" evidence="9">
    <location>
        <position position="351"/>
    </location>
    <ligand>
        <name>substrate</name>
    </ligand>
</feature>
<dbReference type="UniPathway" id="UPA00038">
    <property type="reaction ID" value="UER00491"/>
</dbReference>
<feature type="binding site" evidence="10">
    <location>
        <position position="107"/>
    </location>
    <ligand>
        <name>NAD(+)</name>
        <dbReference type="ChEBI" id="CHEBI:57540"/>
    </ligand>
</feature>
<dbReference type="AlphaFoldDB" id="A0A652YVJ7"/>
<proteinExistence type="inferred from homology"/>
<evidence type="ECO:0000256" key="2">
    <source>
        <dbReference type="ARBA" id="ARBA00006601"/>
    </source>
</evidence>
<feature type="active site" description="Nucleophile" evidence="8">
    <location>
        <position position="288"/>
    </location>
</feature>